<proteinExistence type="predicted"/>
<organism evidence="1 2">
    <name type="scientific">Polyplax serrata</name>
    <name type="common">Common mouse louse</name>
    <dbReference type="NCBI Taxonomy" id="468196"/>
    <lineage>
        <taxon>Eukaryota</taxon>
        <taxon>Metazoa</taxon>
        <taxon>Ecdysozoa</taxon>
        <taxon>Arthropoda</taxon>
        <taxon>Hexapoda</taxon>
        <taxon>Insecta</taxon>
        <taxon>Pterygota</taxon>
        <taxon>Neoptera</taxon>
        <taxon>Paraneoptera</taxon>
        <taxon>Psocodea</taxon>
        <taxon>Troctomorpha</taxon>
        <taxon>Phthiraptera</taxon>
        <taxon>Anoplura</taxon>
        <taxon>Polyplacidae</taxon>
        <taxon>Polyplax</taxon>
    </lineage>
</organism>
<evidence type="ECO:0000313" key="2">
    <source>
        <dbReference type="Proteomes" id="UP001372834"/>
    </source>
</evidence>
<dbReference type="InterPro" id="IPR013783">
    <property type="entry name" value="Ig-like_fold"/>
</dbReference>
<dbReference type="AlphaFoldDB" id="A0AAN8PTE2"/>
<sequence>MVFLIATGNRLGTMKHDELTCEANEAKCIYLNFNRDVQGLQITDLTVPRSVRNGSDYVILDCQYALLPDDLKPDSGLVVKWFYNSIPSPIYQWIPGKKPQDLGLLKGRLDLDYRVSDHNSSMYRALFIKTPTTELSGDYKCMVSTYWREDFMTKRMVVFAPERKMVLHQAKLDLESVNITCVAQGVYPEPNMSLFKDPDRKTKLEIENSIVEKNFRNGAYDITASAVIEDQNLVTPVIFECELSIPEARYYSKKSSVFYPGIMGLVSGKFH</sequence>
<accession>A0AAN8PTE2</accession>
<dbReference type="SUPFAM" id="SSF48726">
    <property type="entry name" value="Immunoglobulin"/>
    <property type="match status" value="1"/>
</dbReference>
<reference evidence="1 2" key="1">
    <citation type="submission" date="2023-10" db="EMBL/GenBank/DDBJ databases">
        <title>Genomes of two closely related lineages of the louse Polyplax serrata with different host specificities.</title>
        <authorList>
            <person name="Martinu J."/>
            <person name="Tarabai H."/>
            <person name="Stefka J."/>
            <person name="Hypsa V."/>
        </authorList>
    </citation>
    <scope>NUCLEOTIDE SEQUENCE [LARGE SCALE GENOMIC DNA]</scope>
    <source>
        <strain evidence="1">HR10_N</strain>
    </source>
</reference>
<protein>
    <recommendedName>
        <fullName evidence="3">Ig-like domain-containing protein</fullName>
    </recommendedName>
</protein>
<name>A0AAN8PTE2_POLSC</name>
<dbReference type="PANTHER" id="PTHR21261">
    <property type="entry name" value="BEAT PROTEIN"/>
    <property type="match status" value="1"/>
</dbReference>
<dbReference type="InterPro" id="IPR036179">
    <property type="entry name" value="Ig-like_dom_sf"/>
</dbReference>
<gene>
    <name evidence="1" type="ORF">RUM43_013187</name>
</gene>
<comment type="caution">
    <text evidence="1">The sequence shown here is derived from an EMBL/GenBank/DDBJ whole genome shotgun (WGS) entry which is preliminary data.</text>
</comment>
<evidence type="ECO:0000313" key="1">
    <source>
        <dbReference type="EMBL" id="KAK6618796.1"/>
    </source>
</evidence>
<evidence type="ECO:0008006" key="3">
    <source>
        <dbReference type="Google" id="ProtNLM"/>
    </source>
</evidence>
<dbReference type="PANTHER" id="PTHR21261:SF2">
    <property type="entry name" value="GH04238P-RELATED"/>
    <property type="match status" value="1"/>
</dbReference>
<dbReference type="Proteomes" id="UP001372834">
    <property type="component" value="Unassembled WGS sequence"/>
</dbReference>
<dbReference type="Gene3D" id="2.60.40.10">
    <property type="entry name" value="Immunoglobulins"/>
    <property type="match status" value="2"/>
</dbReference>
<dbReference type="EMBL" id="JAWJWE010000041">
    <property type="protein sequence ID" value="KAK6618796.1"/>
    <property type="molecule type" value="Genomic_DNA"/>
</dbReference>